<accession>A0AAE3K688</accession>
<evidence type="ECO:0000313" key="1">
    <source>
        <dbReference type="EMBL" id="MCL9814977.1"/>
    </source>
</evidence>
<dbReference type="Proteomes" id="UP001202674">
    <property type="component" value="Unassembled WGS sequence"/>
</dbReference>
<evidence type="ECO:0008006" key="3">
    <source>
        <dbReference type="Google" id="ProtNLM"/>
    </source>
</evidence>
<organism evidence="1 2">
    <name type="scientific">Natranaeroarchaeum aerophilus</name>
    <dbReference type="NCBI Taxonomy" id="2917711"/>
    <lineage>
        <taxon>Archaea</taxon>
        <taxon>Methanobacteriati</taxon>
        <taxon>Methanobacteriota</taxon>
        <taxon>Stenosarchaea group</taxon>
        <taxon>Halobacteria</taxon>
        <taxon>Halobacteriales</taxon>
        <taxon>Natronoarchaeaceae</taxon>
        <taxon>Natranaeroarchaeum</taxon>
    </lineage>
</organism>
<dbReference type="EMBL" id="JAKRVY010000011">
    <property type="protein sequence ID" value="MCL9814977.1"/>
    <property type="molecule type" value="Genomic_DNA"/>
</dbReference>
<dbReference type="AlphaFoldDB" id="A0AAE3K688"/>
<reference evidence="1 2" key="1">
    <citation type="journal article" date="2022" name="Syst. Appl. Microbiol.">
        <title>Natronocalculus amylovorans gen. nov., sp. nov., and Natranaeroarchaeum aerophilus sp. nov., dominant culturable amylolytic natronoarchaea from hypersaline soda lakes in southwestern Siberia.</title>
        <authorList>
            <person name="Sorokin D.Y."/>
            <person name="Elcheninov A.G."/>
            <person name="Khizhniak T.V."/>
            <person name="Koenen M."/>
            <person name="Bale N.J."/>
            <person name="Damste J.S.S."/>
            <person name="Kublanov I.V."/>
        </authorList>
    </citation>
    <scope>NUCLEOTIDE SEQUENCE [LARGE SCALE GENOMIC DNA]</scope>
    <source>
        <strain evidence="1 2">AArc-St1-1</strain>
    </source>
</reference>
<name>A0AAE3K688_9EURY</name>
<protein>
    <recommendedName>
        <fullName evidence="3">DUF234 domain-containing protein</fullName>
    </recommendedName>
</protein>
<evidence type="ECO:0000313" key="2">
    <source>
        <dbReference type="Proteomes" id="UP001202674"/>
    </source>
</evidence>
<gene>
    <name evidence="1" type="ORF">AArcSt11_15070</name>
</gene>
<keyword evidence="2" id="KW-1185">Reference proteome</keyword>
<sequence length="100" mass="10860">MVVQGPEVDVVATTDESTLIAGEAKFTNTPLGYDGLAGLEDDVPYIDWTPPGGDEPTYEFALFSRSGFKRSVEEAADEREDLRLFDLSDIVAVLESGTDQ</sequence>
<proteinExistence type="predicted"/>
<comment type="caution">
    <text evidence="1">The sequence shown here is derived from an EMBL/GenBank/DDBJ whole genome shotgun (WGS) entry which is preliminary data.</text>
</comment>